<dbReference type="GO" id="GO:0016020">
    <property type="term" value="C:membrane"/>
    <property type="evidence" value="ECO:0007669"/>
    <property type="project" value="UniProtKB-SubCell"/>
</dbReference>
<keyword evidence="7" id="KW-1185">Reference proteome</keyword>
<proteinExistence type="predicted"/>
<protein>
    <recommendedName>
        <fullName evidence="8">Integral membrane protein</fullName>
    </recommendedName>
</protein>
<dbReference type="HOGENOM" id="CLU_126433_1_0_11"/>
<feature type="transmembrane region" description="Helical" evidence="5">
    <location>
        <begin position="92"/>
        <end position="112"/>
    </location>
</feature>
<keyword evidence="3 5" id="KW-1133">Transmembrane helix</keyword>
<dbReference type="eggNOG" id="ENOG5032TP9">
    <property type="taxonomic scope" value="Bacteria"/>
</dbReference>
<dbReference type="Pfam" id="PF13564">
    <property type="entry name" value="DoxX_2"/>
    <property type="match status" value="1"/>
</dbReference>
<dbReference type="InterPro" id="IPR032808">
    <property type="entry name" value="DoxX"/>
</dbReference>
<feature type="transmembrane region" description="Helical" evidence="5">
    <location>
        <begin position="118"/>
        <end position="137"/>
    </location>
</feature>
<keyword evidence="4 5" id="KW-0472">Membrane</keyword>
<dbReference type="EMBL" id="AE016958">
    <property type="protein sequence ID" value="AAS04089.1"/>
    <property type="molecule type" value="Genomic_DNA"/>
</dbReference>
<dbReference type="Proteomes" id="UP000000580">
    <property type="component" value="Chromosome"/>
</dbReference>
<evidence type="ECO:0000256" key="2">
    <source>
        <dbReference type="ARBA" id="ARBA00022692"/>
    </source>
</evidence>
<dbReference type="KEGG" id="mpa:MAP_1772"/>
<evidence type="ECO:0000256" key="4">
    <source>
        <dbReference type="ARBA" id="ARBA00023136"/>
    </source>
</evidence>
<feature type="transmembrane region" description="Helical" evidence="5">
    <location>
        <begin position="21"/>
        <end position="44"/>
    </location>
</feature>
<keyword evidence="2 5" id="KW-0812">Transmembrane</keyword>
<evidence type="ECO:0000256" key="5">
    <source>
        <dbReference type="SAM" id="Phobius"/>
    </source>
</evidence>
<name>Q73Z31_MYCPA</name>
<organism evidence="6 7">
    <name type="scientific">Mycolicibacterium paratuberculosis (strain ATCC BAA-968 / K-10)</name>
    <name type="common">Mycobacterium paratuberculosis</name>
    <dbReference type="NCBI Taxonomy" id="262316"/>
    <lineage>
        <taxon>Bacteria</taxon>
        <taxon>Bacillati</taxon>
        <taxon>Actinomycetota</taxon>
        <taxon>Actinomycetes</taxon>
        <taxon>Mycobacteriales</taxon>
        <taxon>Mycobacteriaceae</taxon>
        <taxon>Mycobacterium</taxon>
        <taxon>Mycobacterium avium complex (MAC)</taxon>
    </lineage>
</organism>
<evidence type="ECO:0008006" key="8">
    <source>
        <dbReference type="Google" id="ProtNLM"/>
    </source>
</evidence>
<dbReference type="STRING" id="262316.MAP_1772"/>
<evidence type="ECO:0000313" key="6">
    <source>
        <dbReference type="EMBL" id="AAS04089.1"/>
    </source>
</evidence>
<evidence type="ECO:0000256" key="3">
    <source>
        <dbReference type="ARBA" id="ARBA00022989"/>
    </source>
</evidence>
<comment type="subcellular location">
    <subcellularLocation>
        <location evidence="1">Membrane</location>
        <topology evidence="1">Multi-pass membrane protein</topology>
    </subcellularLocation>
</comment>
<accession>Q73Z31</accession>
<evidence type="ECO:0000256" key="1">
    <source>
        <dbReference type="ARBA" id="ARBA00004141"/>
    </source>
</evidence>
<dbReference type="AlphaFoldDB" id="Q73Z31"/>
<evidence type="ECO:0000313" key="7">
    <source>
        <dbReference type="Proteomes" id="UP000000580"/>
    </source>
</evidence>
<reference evidence="6 7" key="1">
    <citation type="journal article" date="2005" name="Proc. Natl. Acad. Sci. U.S.A.">
        <title>The complete genome sequence of Mycobacterium avium subspecies paratuberculosis.</title>
        <authorList>
            <person name="Li L."/>
            <person name="Bannantine J.P."/>
            <person name="Zhang Q."/>
            <person name="Amonsin A."/>
            <person name="May B.J."/>
            <person name="Alt D."/>
            <person name="Banerji N."/>
            <person name="Kanjilal S."/>
            <person name="Kapur V."/>
        </authorList>
    </citation>
    <scope>NUCLEOTIDE SEQUENCE [LARGE SCALE GENOMIC DNA]</scope>
    <source>
        <strain evidence="7">ATCC BAA-968 / K-10</strain>
    </source>
</reference>
<sequence length="138" mass="14370">MYPRGRPRREPRKRLRGKGFMHMNTVFVGIILFTAAITAAIAVADFVPARFVLANSAEVGVPRSWLPALGAAKLAGAAGLVVGLLGLPALGIAAAAGLVVFFVGAVLTHLRAGVLYNIAFPGAYLCLSAASLAWMALR</sequence>
<gene>
    <name evidence="6" type="ordered locus">MAP_1772</name>
</gene>